<dbReference type="AlphaFoldDB" id="A0A0K2JFG6"/>
<keyword evidence="1" id="KW-1133">Transmembrane helix</keyword>
<proteinExistence type="predicted"/>
<organism evidence="2 3">
    <name type="scientific">Spiroplasma kunkelii CR2-3x</name>
    <dbReference type="NCBI Taxonomy" id="273035"/>
    <lineage>
        <taxon>Bacteria</taxon>
        <taxon>Bacillati</taxon>
        <taxon>Mycoplasmatota</taxon>
        <taxon>Mollicutes</taxon>
        <taxon>Entomoplasmatales</taxon>
        <taxon>Spiroplasmataceae</taxon>
        <taxon>Spiroplasma</taxon>
    </lineage>
</organism>
<feature type="transmembrane region" description="Helical" evidence="1">
    <location>
        <begin position="21"/>
        <end position="47"/>
    </location>
</feature>
<keyword evidence="1" id="KW-0472">Membrane</keyword>
<keyword evidence="3" id="KW-1185">Reference proteome</keyword>
<gene>
    <name evidence="2" type="ORF">SKUN_00416</name>
</gene>
<sequence length="111" mass="13420">MDTIFKTTKEYKKIKRDFIKDIFLLSLILFFGILLVSVCLSLFIYFSILCWNDKNFPCFVLAIIISVFLFIFIIFLIIMYIKYIFEIKVDFDVEKEKLIQYWQIEGVDKIE</sequence>
<accession>A0A0K2JFG6</accession>
<dbReference type="PATRIC" id="fig|273035.7.peg.486"/>
<name>A0A0K2JFG6_SPIKU</name>
<dbReference type="Proteomes" id="UP000062963">
    <property type="component" value="Chromosome"/>
</dbReference>
<dbReference type="EMBL" id="CP010899">
    <property type="protein sequence ID" value="ALA97319.1"/>
    <property type="molecule type" value="Genomic_DNA"/>
</dbReference>
<dbReference type="STRING" id="273035.SKUN_00416"/>
<feature type="transmembrane region" description="Helical" evidence="1">
    <location>
        <begin position="59"/>
        <end position="81"/>
    </location>
</feature>
<keyword evidence="1" id="KW-0812">Transmembrane</keyword>
<evidence type="ECO:0000313" key="2">
    <source>
        <dbReference type="EMBL" id="ALA97319.1"/>
    </source>
</evidence>
<dbReference type="KEGG" id="skn:SKUN_00416"/>
<evidence type="ECO:0000313" key="3">
    <source>
        <dbReference type="Proteomes" id="UP000062963"/>
    </source>
</evidence>
<protein>
    <submittedName>
        <fullName evidence="2">Spiroplasmavirus-related protein</fullName>
    </submittedName>
</protein>
<evidence type="ECO:0000256" key="1">
    <source>
        <dbReference type="SAM" id="Phobius"/>
    </source>
</evidence>
<reference evidence="2 3" key="1">
    <citation type="journal article" date="2015" name="Genome Announc.">
        <title>Complete Genome Sequence of Spiroplasma kunkelii Strain CR2-3x, Causal Agent of Corn Stunt Disease in Zea mays L.</title>
        <authorList>
            <person name="Davis R.E."/>
            <person name="Shao J."/>
            <person name="Dally E.L."/>
            <person name="Zhao Y."/>
            <person name="Gasparich G.E."/>
            <person name="Gaynor B.J."/>
            <person name="Athey J.C."/>
            <person name="Harrison N.A."/>
            <person name="Donofrio N."/>
        </authorList>
    </citation>
    <scope>NUCLEOTIDE SEQUENCE [LARGE SCALE GENOMIC DNA]</scope>
    <source>
        <strain evidence="2 3">CR2-3x</strain>
    </source>
</reference>